<dbReference type="Proteomes" id="UP000198668">
    <property type="component" value="Unassembled WGS sequence"/>
</dbReference>
<dbReference type="OrthoDB" id="2155895at2"/>
<dbReference type="EMBL" id="FOQE01000002">
    <property type="protein sequence ID" value="SFH53995.1"/>
    <property type="molecule type" value="Genomic_DNA"/>
</dbReference>
<reference evidence="1 2" key="1">
    <citation type="submission" date="2016-10" db="EMBL/GenBank/DDBJ databases">
        <authorList>
            <person name="de Groot N.N."/>
        </authorList>
    </citation>
    <scope>NUCLEOTIDE SEQUENCE [LARGE SCALE GENOMIC DNA]</scope>
    <source>
        <strain evidence="1 2">DSM 27630</strain>
    </source>
</reference>
<protein>
    <recommendedName>
        <fullName evidence="3">Dihydrolipoamide dehydrogenase</fullName>
    </recommendedName>
</protein>
<dbReference type="RefSeq" id="WP_092090814.1">
    <property type="nucleotide sequence ID" value="NZ_FOQE01000002.1"/>
</dbReference>
<evidence type="ECO:0000313" key="2">
    <source>
        <dbReference type="Proteomes" id="UP000198668"/>
    </source>
</evidence>
<evidence type="ECO:0000313" key="1">
    <source>
        <dbReference type="EMBL" id="SFH53995.1"/>
    </source>
</evidence>
<gene>
    <name evidence="1" type="ORF">SAMN04489868_10232</name>
</gene>
<organism evidence="1 2">
    <name type="scientific">Pisciglobus halotolerans</name>
    <dbReference type="NCBI Taxonomy" id="745365"/>
    <lineage>
        <taxon>Bacteria</taxon>
        <taxon>Bacillati</taxon>
        <taxon>Bacillota</taxon>
        <taxon>Bacilli</taxon>
        <taxon>Lactobacillales</taxon>
        <taxon>Carnobacteriaceae</taxon>
    </lineage>
</organism>
<name>A0A1I3AV82_9LACT</name>
<keyword evidence="2" id="KW-1185">Reference proteome</keyword>
<sequence length="180" mass="20982">MKEVQRQATLWKGLPPKRFKKYEKWINRIKPGICGTYVSAVLLHDAFLHSYRVSLDQQKLLKGLKPMIEDRFVYRGTFVWDLWLGLSYASKDIAEIKVKMNLLPELTVVRLLDSPDPKPIAVGTTKLLGSKYKNHWLVVYAYRYNKEGKLEFKAYDNHGRYQAIVPASKTIGCVWLEYTQ</sequence>
<accession>A0A1I3AV82</accession>
<proteinExistence type="predicted"/>
<dbReference type="AlphaFoldDB" id="A0A1I3AV82"/>
<evidence type="ECO:0008006" key="3">
    <source>
        <dbReference type="Google" id="ProtNLM"/>
    </source>
</evidence>